<reference evidence="7" key="1">
    <citation type="journal article" date="2019" name="Int. J. Syst. Evol. Microbiol.">
        <title>The Global Catalogue of Microorganisms (GCM) 10K type strain sequencing project: providing services to taxonomists for standard genome sequencing and annotation.</title>
        <authorList>
            <consortium name="The Broad Institute Genomics Platform"/>
            <consortium name="The Broad Institute Genome Sequencing Center for Infectious Disease"/>
            <person name="Wu L."/>
            <person name="Ma J."/>
        </authorList>
    </citation>
    <scope>NUCLEOTIDE SEQUENCE [LARGE SCALE GENOMIC DNA]</scope>
    <source>
        <strain evidence="7">JCM 17986</strain>
    </source>
</reference>
<evidence type="ECO:0000259" key="4">
    <source>
        <dbReference type="Pfam" id="PF00534"/>
    </source>
</evidence>
<dbReference type="InterPro" id="IPR001296">
    <property type="entry name" value="Glyco_trans_1"/>
</dbReference>
<evidence type="ECO:0000259" key="5">
    <source>
        <dbReference type="Pfam" id="PF13579"/>
    </source>
</evidence>
<comment type="caution">
    <text evidence="6">The sequence shown here is derived from an EMBL/GenBank/DDBJ whole genome shotgun (WGS) entry which is preliminary data.</text>
</comment>
<gene>
    <name evidence="6" type="ORF">GCM10023205_40400</name>
</gene>
<keyword evidence="2" id="KW-0808">Transferase</keyword>
<protein>
    <submittedName>
        <fullName evidence="6">Glycosyltransferase family 4 protein</fullName>
    </submittedName>
</protein>
<accession>A0ABP9HHA8</accession>
<keyword evidence="1" id="KW-0328">Glycosyltransferase</keyword>
<organism evidence="6 7">
    <name type="scientific">Yinghuangia aomiensis</name>
    <dbReference type="NCBI Taxonomy" id="676205"/>
    <lineage>
        <taxon>Bacteria</taxon>
        <taxon>Bacillati</taxon>
        <taxon>Actinomycetota</taxon>
        <taxon>Actinomycetes</taxon>
        <taxon>Kitasatosporales</taxon>
        <taxon>Streptomycetaceae</taxon>
        <taxon>Yinghuangia</taxon>
    </lineage>
</organism>
<evidence type="ECO:0000256" key="1">
    <source>
        <dbReference type="ARBA" id="ARBA00022676"/>
    </source>
</evidence>
<dbReference type="EMBL" id="BAABHS010000013">
    <property type="protein sequence ID" value="GAA4970671.1"/>
    <property type="molecule type" value="Genomic_DNA"/>
</dbReference>
<evidence type="ECO:0000313" key="6">
    <source>
        <dbReference type="EMBL" id="GAA4970671.1"/>
    </source>
</evidence>
<dbReference type="CDD" id="cd03801">
    <property type="entry name" value="GT4_PimA-like"/>
    <property type="match status" value="1"/>
</dbReference>
<dbReference type="SUPFAM" id="SSF53756">
    <property type="entry name" value="UDP-Glycosyltransferase/glycogen phosphorylase"/>
    <property type="match status" value="1"/>
</dbReference>
<name>A0ABP9HHA8_9ACTN</name>
<feature type="region of interest" description="Disordered" evidence="3">
    <location>
        <begin position="391"/>
        <end position="428"/>
    </location>
</feature>
<dbReference type="Gene3D" id="3.40.50.2000">
    <property type="entry name" value="Glycogen Phosphorylase B"/>
    <property type="match status" value="2"/>
</dbReference>
<evidence type="ECO:0000256" key="2">
    <source>
        <dbReference type="ARBA" id="ARBA00022679"/>
    </source>
</evidence>
<dbReference type="Proteomes" id="UP001500466">
    <property type="component" value="Unassembled WGS sequence"/>
</dbReference>
<feature type="compositionally biased region" description="Basic and acidic residues" evidence="3">
    <location>
        <begin position="412"/>
        <end position="428"/>
    </location>
</feature>
<dbReference type="InterPro" id="IPR028098">
    <property type="entry name" value="Glyco_trans_4-like_N"/>
</dbReference>
<feature type="domain" description="Glycosyltransferase subfamily 4-like N-terminal" evidence="5">
    <location>
        <begin position="15"/>
        <end position="158"/>
    </location>
</feature>
<feature type="domain" description="Glycosyl transferase family 1" evidence="4">
    <location>
        <begin position="202"/>
        <end position="364"/>
    </location>
</feature>
<dbReference type="InterPro" id="IPR050194">
    <property type="entry name" value="Glycosyltransferase_grp1"/>
</dbReference>
<dbReference type="Pfam" id="PF13579">
    <property type="entry name" value="Glyco_trans_4_4"/>
    <property type="match status" value="1"/>
</dbReference>
<sequence length="428" mass="47124">MRIAVVNNFFPPRVGGSSHLSAALAQEYAKRGHQVMVLTAAYRGAPAHEVVDGVDIHRLPAFVMPKMGLSIDFDITFTSGPRNLRRVFRLLDRFKPDVIHQHGQFLDLSWLTGQYARKRNVPVLLSIHTRLESPRAFYANAFRAIDRVFLRRMLRRYDPRYVIMDEHAATYCTARYDSGDHHYEYIPVAVDPARFEAPPSRDIRAELGLGDRPLIVSVGHVIPLRDRKLLMDALPAVLAKYPDTKLVVVGTVYYDAFLERARELGIEDAVICVGAVPKDDVPAYFAAADIEVHDLSGGGCGTASLEAMAAGRATVVAVSATNFPGIDLVNWENAVLVSHRDSDELAAALIRLLDDPAERAAIAARQQALVHEHFTLDRVTEQHLEVFARMTGGQPSAGGRSGAPSLAAPSDDPAREDPAREEPADVSR</sequence>
<proteinExistence type="predicted"/>
<dbReference type="RefSeq" id="WP_345676959.1">
    <property type="nucleotide sequence ID" value="NZ_BAABHS010000013.1"/>
</dbReference>
<evidence type="ECO:0000313" key="7">
    <source>
        <dbReference type="Proteomes" id="UP001500466"/>
    </source>
</evidence>
<dbReference type="PANTHER" id="PTHR45947">
    <property type="entry name" value="SULFOQUINOVOSYL TRANSFERASE SQD2"/>
    <property type="match status" value="1"/>
</dbReference>
<dbReference type="PANTHER" id="PTHR45947:SF3">
    <property type="entry name" value="SULFOQUINOVOSYL TRANSFERASE SQD2"/>
    <property type="match status" value="1"/>
</dbReference>
<keyword evidence="7" id="KW-1185">Reference proteome</keyword>
<evidence type="ECO:0000256" key="3">
    <source>
        <dbReference type="SAM" id="MobiDB-lite"/>
    </source>
</evidence>
<dbReference type="Pfam" id="PF00534">
    <property type="entry name" value="Glycos_transf_1"/>
    <property type="match status" value="1"/>
</dbReference>